<evidence type="ECO:0000313" key="1">
    <source>
        <dbReference type="EMBL" id="MFF3670117.1"/>
    </source>
</evidence>
<dbReference type="Proteomes" id="UP001602013">
    <property type="component" value="Unassembled WGS sequence"/>
</dbReference>
<gene>
    <name evidence="1" type="ORF">ACFYXI_31480</name>
</gene>
<name>A0ABW6SYM6_9ACTN</name>
<keyword evidence="2" id="KW-1185">Reference proteome</keyword>
<evidence type="ECO:0000313" key="2">
    <source>
        <dbReference type="Proteomes" id="UP001602013"/>
    </source>
</evidence>
<dbReference type="EMBL" id="JBIASD010000027">
    <property type="protein sequence ID" value="MFF3670117.1"/>
    <property type="molecule type" value="Genomic_DNA"/>
</dbReference>
<accession>A0ABW6SYM6</accession>
<reference evidence="1 2" key="1">
    <citation type="submission" date="2024-10" db="EMBL/GenBank/DDBJ databases">
        <title>The Natural Products Discovery Center: Release of the First 8490 Sequenced Strains for Exploring Actinobacteria Biosynthetic Diversity.</title>
        <authorList>
            <person name="Kalkreuter E."/>
            <person name="Kautsar S.A."/>
            <person name="Yang D."/>
            <person name="Bader C.D."/>
            <person name="Teijaro C.N."/>
            <person name="Fluegel L."/>
            <person name="Davis C.M."/>
            <person name="Simpson J.R."/>
            <person name="Lauterbach L."/>
            <person name="Steele A.D."/>
            <person name="Gui C."/>
            <person name="Meng S."/>
            <person name="Li G."/>
            <person name="Viehrig K."/>
            <person name="Ye F."/>
            <person name="Su P."/>
            <person name="Kiefer A.F."/>
            <person name="Nichols A."/>
            <person name="Cepeda A.J."/>
            <person name="Yan W."/>
            <person name="Fan B."/>
            <person name="Jiang Y."/>
            <person name="Adhikari A."/>
            <person name="Zheng C.-J."/>
            <person name="Schuster L."/>
            <person name="Cowan T.M."/>
            <person name="Smanski M.J."/>
            <person name="Chevrette M.G."/>
            <person name="De Carvalho L.P.S."/>
            <person name="Shen B."/>
        </authorList>
    </citation>
    <scope>NUCLEOTIDE SEQUENCE [LARGE SCALE GENOMIC DNA]</scope>
    <source>
        <strain evidence="1 2">NPDC002173</strain>
    </source>
</reference>
<organism evidence="1 2">
    <name type="scientific">Microtetraspora malaysiensis</name>
    <dbReference type="NCBI Taxonomy" id="161358"/>
    <lineage>
        <taxon>Bacteria</taxon>
        <taxon>Bacillati</taxon>
        <taxon>Actinomycetota</taxon>
        <taxon>Actinomycetes</taxon>
        <taxon>Streptosporangiales</taxon>
        <taxon>Streptosporangiaceae</taxon>
        <taxon>Microtetraspora</taxon>
    </lineage>
</organism>
<proteinExistence type="predicted"/>
<protein>
    <submittedName>
        <fullName evidence="1">Uncharacterized protein</fullName>
    </submittedName>
</protein>
<sequence length="85" mass="9427">MLRRLEGILVDIVGADRAPIARELRFVGSIKWLEGPFDDHDLHRLIRHRAALTDRALPLVAVSRSGVACSGAAAYGPEELVRAWR</sequence>
<dbReference type="RefSeq" id="WP_387416374.1">
    <property type="nucleotide sequence ID" value="NZ_JBIASD010000027.1"/>
</dbReference>
<comment type="caution">
    <text evidence="1">The sequence shown here is derived from an EMBL/GenBank/DDBJ whole genome shotgun (WGS) entry which is preliminary data.</text>
</comment>